<name>V4HEI1_9EURY</name>
<evidence type="ECO:0000313" key="3">
    <source>
        <dbReference type="EMBL" id="ESP88498.1"/>
    </source>
</evidence>
<dbReference type="InterPro" id="IPR058458">
    <property type="entry name" value="DUF8145"/>
</dbReference>
<feature type="domain" description="DUF8145" evidence="2">
    <location>
        <begin position="39"/>
        <end position="101"/>
    </location>
</feature>
<evidence type="ECO:0000259" key="2">
    <source>
        <dbReference type="Pfam" id="PF26470"/>
    </source>
</evidence>
<dbReference type="RefSeq" id="WP_023394297.1">
    <property type="nucleotide sequence ID" value="NZ_ASGZ01000028.1"/>
</dbReference>
<proteinExistence type="predicted"/>
<accession>V4HEI1</accession>
<dbReference type="Proteomes" id="UP000017840">
    <property type="component" value="Unassembled WGS sequence"/>
</dbReference>
<feature type="compositionally biased region" description="Low complexity" evidence="1">
    <location>
        <begin position="17"/>
        <end position="29"/>
    </location>
</feature>
<dbReference type="STRING" id="1324957.K933_08562"/>
<dbReference type="eggNOG" id="arCOG08130">
    <property type="taxonomic scope" value="Archaea"/>
</dbReference>
<dbReference type="Pfam" id="PF26470">
    <property type="entry name" value="DUF8145"/>
    <property type="match status" value="1"/>
</dbReference>
<comment type="caution">
    <text evidence="3">The sequence shown here is derived from an EMBL/GenBank/DDBJ whole genome shotgun (WGS) entry which is preliminary data.</text>
</comment>
<gene>
    <name evidence="3" type="ORF">K933_08562</name>
</gene>
<dbReference type="PATRIC" id="fig|1324957.4.peg.1738"/>
<organism evidence="3 4">
    <name type="scientific">Candidatus Halobonum tyrrellensis G22</name>
    <dbReference type="NCBI Taxonomy" id="1324957"/>
    <lineage>
        <taxon>Archaea</taxon>
        <taxon>Methanobacteriati</taxon>
        <taxon>Methanobacteriota</taxon>
        <taxon>Stenosarchaea group</taxon>
        <taxon>Halobacteria</taxon>
        <taxon>Halobacteriales</taxon>
        <taxon>Haloferacaceae</taxon>
        <taxon>Candidatus Halobonum</taxon>
    </lineage>
</organism>
<evidence type="ECO:0000256" key="1">
    <source>
        <dbReference type="SAM" id="MobiDB-lite"/>
    </source>
</evidence>
<dbReference type="AlphaFoldDB" id="V4HEI1"/>
<keyword evidence="4" id="KW-1185">Reference proteome</keyword>
<dbReference type="OrthoDB" id="280869at2157"/>
<protein>
    <recommendedName>
        <fullName evidence="2">DUF8145 domain-containing protein</fullName>
    </recommendedName>
</protein>
<sequence length="102" mass="10854">MDRDPDLGPDSTDADADPVSASASAPTDAGSESDSDPLADAPAVCPVCETAYDSVSVHDRGLLVNLIDNERYRRVCFEPVAGADGPLVRFYHHTHEQVGARE</sequence>
<dbReference type="EMBL" id="ASGZ01000028">
    <property type="protein sequence ID" value="ESP88498.1"/>
    <property type="molecule type" value="Genomic_DNA"/>
</dbReference>
<feature type="region of interest" description="Disordered" evidence="1">
    <location>
        <begin position="1"/>
        <end position="41"/>
    </location>
</feature>
<evidence type="ECO:0000313" key="4">
    <source>
        <dbReference type="Proteomes" id="UP000017840"/>
    </source>
</evidence>
<reference evidence="3 4" key="1">
    <citation type="journal article" date="2013" name="Genome Announc.">
        <title>Draft Genome Sequence of 'Candidatus Halobonum tyrrellensis' Strain G22, Isolated from the Hypersaline Waters of Lake Tyrrell, Australia.</title>
        <authorList>
            <person name="Ugalde J.A."/>
            <person name="Narasingarao P."/>
            <person name="Kuo S."/>
            <person name="Podell S."/>
            <person name="Allen E.E."/>
        </authorList>
    </citation>
    <scope>NUCLEOTIDE SEQUENCE [LARGE SCALE GENOMIC DNA]</scope>
    <source>
        <strain evidence="3 4">G22</strain>
    </source>
</reference>